<gene>
    <name evidence="2" type="ORF">CCHR01_13718</name>
</gene>
<dbReference type="AlphaFoldDB" id="A0AAD9A8Z0"/>
<dbReference type="EMBL" id="JAQOWY010000347">
    <property type="protein sequence ID" value="KAK1843651.1"/>
    <property type="molecule type" value="Genomic_DNA"/>
</dbReference>
<dbReference type="Proteomes" id="UP001243330">
    <property type="component" value="Unassembled WGS sequence"/>
</dbReference>
<comment type="caution">
    <text evidence="2">The sequence shown here is derived from an EMBL/GenBank/DDBJ whole genome shotgun (WGS) entry which is preliminary data.</text>
</comment>
<proteinExistence type="predicted"/>
<evidence type="ECO:0000313" key="3">
    <source>
        <dbReference type="Proteomes" id="UP001243330"/>
    </source>
</evidence>
<sequence length="126" mass="13718">MVPEGTVLRTLRPRPPPLRQTAPSVGSGSPESSKDNADVAPDDDARASLEAAKEPNPNLPYHRFFAEVTDTGPRPGRKTSKFVNEQLAEITTPDRTLVAEKTTCRRTNHSGSRVIGLQSSTWLRGV</sequence>
<feature type="region of interest" description="Disordered" evidence="1">
    <location>
        <begin position="1"/>
        <end position="60"/>
    </location>
</feature>
<reference evidence="2" key="1">
    <citation type="submission" date="2023-01" db="EMBL/GenBank/DDBJ databases">
        <title>Colletotrichum chrysophilum M932 genome sequence.</title>
        <authorList>
            <person name="Baroncelli R."/>
        </authorList>
    </citation>
    <scope>NUCLEOTIDE SEQUENCE</scope>
    <source>
        <strain evidence="2">M932</strain>
    </source>
</reference>
<evidence type="ECO:0000256" key="1">
    <source>
        <dbReference type="SAM" id="MobiDB-lite"/>
    </source>
</evidence>
<feature type="compositionally biased region" description="Basic and acidic residues" evidence="1">
    <location>
        <begin position="32"/>
        <end position="53"/>
    </location>
</feature>
<organism evidence="2 3">
    <name type="scientific">Colletotrichum chrysophilum</name>
    <dbReference type="NCBI Taxonomy" id="1836956"/>
    <lineage>
        <taxon>Eukaryota</taxon>
        <taxon>Fungi</taxon>
        <taxon>Dikarya</taxon>
        <taxon>Ascomycota</taxon>
        <taxon>Pezizomycotina</taxon>
        <taxon>Sordariomycetes</taxon>
        <taxon>Hypocreomycetidae</taxon>
        <taxon>Glomerellales</taxon>
        <taxon>Glomerellaceae</taxon>
        <taxon>Colletotrichum</taxon>
        <taxon>Colletotrichum gloeosporioides species complex</taxon>
    </lineage>
</organism>
<feature type="compositionally biased region" description="Polar residues" evidence="1">
    <location>
        <begin position="21"/>
        <end position="31"/>
    </location>
</feature>
<accession>A0AAD9A8Z0</accession>
<keyword evidence="3" id="KW-1185">Reference proteome</keyword>
<name>A0AAD9A8Z0_9PEZI</name>
<protein>
    <submittedName>
        <fullName evidence="2">Uncharacterized protein</fullName>
    </submittedName>
</protein>
<evidence type="ECO:0000313" key="2">
    <source>
        <dbReference type="EMBL" id="KAK1843651.1"/>
    </source>
</evidence>